<keyword evidence="1" id="KW-0812">Transmembrane</keyword>
<feature type="transmembrane region" description="Helical" evidence="1">
    <location>
        <begin position="12"/>
        <end position="31"/>
    </location>
</feature>
<name>A0A2G1DFD8_9BACT</name>
<accession>A0A2G1DFD8</accession>
<dbReference type="EMBL" id="NXFY01000021">
    <property type="protein sequence ID" value="PHO17199.1"/>
    <property type="molecule type" value="Genomic_DNA"/>
</dbReference>
<dbReference type="KEGG" id="amol:AMOL_0813"/>
<dbReference type="RefSeq" id="WP_099343248.1">
    <property type="nucleotide sequence ID" value="NZ_CP032098.1"/>
</dbReference>
<dbReference type="Proteomes" id="UP000262712">
    <property type="component" value="Chromosome"/>
</dbReference>
<evidence type="ECO:0000313" key="5">
    <source>
        <dbReference type="Proteomes" id="UP000262712"/>
    </source>
</evidence>
<sequence>MKKDTNNNLGKKAIIGVVLIFLNFILLIDLNDPINNFFGDFTIIISLIFGIYGMYLLFPYLRSIEKYN</sequence>
<gene>
    <name evidence="2" type="ORF">AMOL_0813</name>
    <name evidence="3" type="ORF">CPU12_11385</name>
</gene>
<proteinExistence type="predicted"/>
<evidence type="ECO:0000256" key="1">
    <source>
        <dbReference type="SAM" id="Phobius"/>
    </source>
</evidence>
<organism evidence="3 4">
    <name type="scientific">Malaciobacter molluscorum LMG 25693</name>
    <dbReference type="NCBI Taxonomy" id="870501"/>
    <lineage>
        <taxon>Bacteria</taxon>
        <taxon>Pseudomonadati</taxon>
        <taxon>Campylobacterota</taxon>
        <taxon>Epsilonproteobacteria</taxon>
        <taxon>Campylobacterales</taxon>
        <taxon>Arcobacteraceae</taxon>
        <taxon>Malaciobacter</taxon>
    </lineage>
</organism>
<keyword evidence="1" id="KW-0472">Membrane</keyword>
<protein>
    <submittedName>
        <fullName evidence="2">Membrane protein</fullName>
    </submittedName>
</protein>
<feature type="transmembrane region" description="Helical" evidence="1">
    <location>
        <begin position="37"/>
        <end position="58"/>
    </location>
</feature>
<reference evidence="3 4" key="1">
    <citation type="submission" date="2017-09" db="EMBL/GenBank/DDBJ databases">
        <title>Arcobacter canalis sp. nov., a new species isolated from a water canal contaminated with urban sewage.</title>
        <authorList>
            <person name="Perez-Cataluna A."/>
            <person name="Salas-Masso N."/>
            <person name="Figueras M.J."/>
        </authorList>
    </citation>
    <scope>NUCLEOTIDE SEQUENCE [LARGE SCALE GENOMIC DNA]</scope>
    <source>
        <strain evidence="3 4">F98-3</strain>
    </source>
</reference>
<keyword evidence="1" id="KW-1133">Transmembrane helix</keyword>
<evidence type="ECO:0000313" key="2">
    <source>
        <dbReference type="EMBL" id="AXX91808.1"/>
    </source>
</evidence>
<dbReference type="AlphaFoldDB" id="A0A2G1DFD8"/>
<reference evidence="2 5" key="2">
    <citation type="submission" date="2018-08" db="EMBL/GenBank/DDBJ databases">
        <title>Complete genome of the Arcobacter molluscorum type strain LMG 25693.</title>
        <authorList>
            <person name="Miller W.G."/>
            <person name="Yee E."/>
            <person name="Bono J.L."/>
        </authorList>
    </citation>
    <scope>NUCLEOTIDE SEQUENCE [LARGE SCALE GENOMIC DNA]</scope>
    <source>
        <strain evidence="2 5">CECT 7696</strain>
    </source>
</reference>
<evidence type="ECO:0000313" key="3">
    <source>
        <dbReference type="EMBL" id="PHO17199.1"/>
    </source>
</evidence>
<keyword evidence="4" id="KW-1185">Reference proteome</keyword>
<dbReference type="EMBL" id="CP032098">
    <property type="protein sequence ID" value="AXX91808.1"/>
    <property type="molecule type" value="Genomic_DNA"/>
</dbReference>
<evidence type="ECO:0000313" key="4">
    <source>
        <dbReference type="Proteomes" id="UP000221222"/>
    </source>
</evidence>
<dbReference type="Proteomes" id="UP000221222">
    <property type="component" value="Unassembled WGS sequence"/>
</dbReference>